<dbReference type="AlphaFoldDB" id="A0A222S5Y3"/>
<reference evidence="2 3" key="1">
    <citation type="journal article" date="2017" name="Lancet Infect. Dis.">
        <title>Global outbreak of severe Mycobacterium chimaera disease after cardiac surgery: a molecular epidemiological study.</title>
        <authorList>
            <person name="van Ingen J."/>
            <person name="Kohl T."/>
            <person name="Kranzer K."/>
            <person name="Hasse B."/>
            <person name="Keller P."/>
            <person name="Szafranska A."/>
            <person name="Hillemann D."/>
            <person name="Chand M."/>
            <person name="Schreiber P."/>
            <person name="Sommerstein R."/>
            <person name="Berger C."/>
            <person name="Genoni M."/>
            <person name="Ruegg C."/>
            <person name="Troillet N."/>
            <person name="Widmer A.F."/>
            <person name="Becker S.L."/>
            <person name="Herrmann M."/>
            <person name="Eckmanns T."/>
            <person name="Haller S."/>
            <person name="Hoeller C."/>
            <person name="Debast S.B."/>
            <person name="Wolfhagen M.J."/>
            <person name="Hopman J."/>
            <person name="Kluytmans J."/>
            <person name="Langelaar M."/>
            <person name="Notermans D.W."/>
            <person name="ten Oever J."/>
            <person name="van den Barselaar P."/>
            <person name="Vonk A.B.A."/>
            <person name="Vos M.C."/>
            <person name="Ahmed N."/>
            <person name="Brown T."/>
            <person name="Crook D."/>
            <person name="Lamagni T."/>
            <person name="Phin N."/>
            <person name="Smith E.G."/>
            <person name="Zambon M."/>
            <person name="Serr A."/>
            <person name="Goetting T."/>
            <person name="Ebner W."/>
            <person name="Thuermer A."/>
            <person name="Utpatel C."/>
            <person name="Sproer C."/>
            <person name="Bunk B."/>
            <person name="Nubel U."/>
            <person name="Bloemberg G."/>
            <person name="Bottger E."/>
            <person name="Niemann S."/>
            <person name="Wagner D."/>
            <person name="Sax H."/>
        </authorList>
    </citation>
    <scope>NUCLEOTIDE SEQUENCE [LARGE SCALE GENOMIC DNA]</scope>
    <source>
        <strain evidence="2 3">ZUERICH-2</strain>
    </source>
</reference>
<sequence>MCAAWFPPSAATSTYSNRVSRIGAAAQADRSGSEQVIYLPAEGSVPCRIDIGSLATVQFEHVRPVRSASSYKGQKNYIGEWWCATTTGLIAFESWTERDFLISADYDRGVIGISVQPFTFQYYSRRKRKLREHTPDVFLRLRDGTARVIDVRPDQLIDEDAAESFAATRSLCGQVGWQYRRVGDLPEVLLANLRWLAGYRNKRVRNDTVATRITDTLQQLGSAPIGELADTIGERILVLPTLYHLMWAHEVYFDIARSLLNAKSIVRAAVS</sequence>
<dbReference type="InterPro" id="IPR048000">
    <property type="entry name" value="TnsA-like"/>
</dbReference>
<evidence type="ECO:0000313" key="2">
    <source>
        <dbReference type="EMBL" id="ASL15189.1"/>
    </source>
</evidence>
<organism evidence="2 3">
    <name type="scientific">Mycobacterium intracellulare subsp. chimaera</name>
    <dbReference type="NCBI Taxonomy" id="222805"/>
    <lineage>
        <taxon>Bacteria</taxon>
        <taxon>Bacillati</taxon>
        <taxon>Actinomycetota</taxon>
        <taxon>Actinomycetes</taxon>
        <taxon>Mycobacteriales</taxon>
        <taxon>Mycobacteriaceae</taxon>
        <taxon>Mycobacterium</taxon>
        <taxon>Mycobacterium avium complex (MAC)</taxon>
    </lineage>
</organism>
<feature type="domain" description="TnsA endonuclease N-terminal" evidence="1">
    <location>
        <begin position="109"/>
        <end position="180"/>
    </location>
</feature>
<proteinExistence type="predicted"/>
<evidence type="ECO:0000313" key="3">
    <source>
        <dbReference type="Proteomes" id="UP000198286"/>
    </source>
</evidence>
<dbReference type="InterPro" id="IPR014833">
    <property type="entry name" value="TnsA_N"/>
</dbReference>
<evidence type="ECO:0000259" key="1">
    <source>
        <dbReference type="Pfam" id="PF08722"/>
    </source>
</evidence>
<gene>
    <name evidence="2" type="ORF">MYCOZU2_02788</name>
</gene>
<dbReference type="NCBIfam" id="NF033179">
    <property type="entry name" value="TnsA_like_Actin"/>
    <property type="match status" value="1"/>
</dbReference>
<dbReference type="Pfam" id="PF08722">
    <property type="entry name" value="Tn7_TnsA-like_N"/>
    <property type="match status" value="1"/>
</dbReference>
<dbReference type="EMBL" id="CP015267">
    <property type="protein sequence ID" value="ASL15189.1"/>
    <property type="molecule type" value="Genomic_DNA"/>
</dbReference>
<accession>A0A222S5Y3</accession>
<protein>
    <recommendedName>
        <fullName evidence="1">TnsA endonuclease N-terminal domain-containing protein</fullName>
    </recommendedName>
</protein>
<dbReference type="Proteomes" id="UP000198286">
    <property type="component" value="Chromosome"/>
</dbReference>
<name>A0A222S5Y3_MYCIT</name>